<dbReference type="InterPro" id="IPR006059">
    <property type="entry name" value="SBP"/>
</dbReference>
<dbReference type="AlphaFoldDB" id="A0A2R5EXE1"/>
<gene>
    <name evidence="5" type="ORF">PAT3040_05058</name>
</gene>
<dbReference type="Gene3D" id="3.40.190.10">
    <property type="entry name" value="Periplasmic binding protein-like II"/>
    <property type="match status" value="1"/>
</dbReference>
<comment type="subcellular location">
    <subcellularLocation>
        <location evidence="1">Cell envelope</location>
    </subcellularLocation>
</comment>
<comment type="caution">
    <text evidence="5">The sequence shown here is derived from an EMBL/GenBank/DDBJ whole genome shotgun (WGS) entry which is preliminary data.</text>
</comment>
<protein>
    <submittedName>
        <fullName evidence="5">Sugar ABC transporter substrate-binding protein</fullName>
    </submittedName>
</protein>
<evidence type="ECO:0000256" key="3">
    <source>
        <dbReference type="ARBA" id="ARBA00022448"/>
    </source>
</evidence>
<evidence type="ECO:0000256" key="1">
    <source>
        <dbReference type="ARBA" id="ARBA00004196"/>
    </source>
</evidence>
<keyword evidence="6" id="KW-1185">Reference proteome</keyword>
<dbReference type="Pfam" id="PF13416">
    <property type="entry name" value="SBP_bac_8"/>
    <property type="match status" value="1"/>
</dbReference>
<dbReference type="CDD" id="cd13585">
    <property type="entry name" value="PBP2_TMBP_like"/>
    <property type="match status" value="1"/>
</dbReference>
<organism evidence="5 6">
    <name type="scientific">Paenibacillus agaridevorans</name>
    <dbReference type="NCBI Taxonomy" id="171404"/>
    <lineage>
        <taxon>Bacteria</taxon>
        <taxon>Bacillati</taxon>
        <taxon>Bacillota</taxon>
        <taxon>Bacilli</taxon>
        <taxon>Bacillales</taxon>
        <taxon>Paenibacillaceae</taxon>
        <taxon>Paenibacillus</taxon>
    </lineage>
</organism>
<dbReference type="SUPFAM" id="SSF53850">
    <property type="entry name" value="Periplasmic binding protein-like II"/>
    <property type="match status" value="1"/>
</dbReference>
<evidence type="ECO:0000313" key="6">
    <source>
        <dbReference type="Proteomes" id="UP000245202"/>
    </source>
</evidence>
<dbReference type="GO" id="GO:0030313">
    <property type="term" value="C:cell envelope"/>
    <property type="evidence" value="ECO:0007669"/>
    <property type="project" value="UniProtKB-SubCell"/>
</dbReference>
<comment type="similarity">
    <text evidence="2">Belongs to the bacterial solute-binding protein 1 family.</text>
</comment>
<dbReference type="PANTHER" id="PTHR43649">
    <property type="entry name" value="ARABINOSE-BINDING PROTEIN-RELATED"/>
    <property type="match status" value="1"/>
</dbReference>
<name>A0A2R5EXE1_9BACL</name>
<keyword evidence="4" id="KW-0732">Signal</keyword>
<keyword evidence="3" id="KW-0813">Transport</keyword>
<evidence type="ECO:0000256" key="4">
    <source>
        <dbReference type="ARBA" id="ARBA00022729"/>
    </source>
</evidence>
<dbReference type="PANTHER" id="PTHR43649:SF31">
    <property type="entry name" value="SN-GLYCEROL-3-PHOSPHATE-BINDING PERIPLASMIC PROTEIN UGPB"/>
    <property type="match status" value="1"/>
</dbReference>
<evidence type="ECO:0000313" key="5">
    <source>
        <dbReference type="EMBL" id="GBG10329.1"/>
    </source>
</evidence>
<evidence type="ECO:0000256" key="2">
    <source>
        <dbReference type="ARBA" id="ARBA00008520"/>
    </source>
</evidence>
<accession>A0A2R5EXE1</accession>
<dbReference type="Proteomes" id="UP000245202">
    <property type="component" value="Unassembled WGS sequence"/>
</dbReference>
<sequence length="395" mass="43362">MSLTIGLPGSYEVTKKEIIDKFIETHPHITVKIEDAPWGDFTSKIATQIAGNTMPDVWFQENAAILGYGKRGVAEDLKPYIERDLNASDYVDALFSAQTSDGKVWGIPHGVNSVALAYNKSVFEAANVDLPTDDWTYADLIEAAKKLTIKEGNNVKQFGFIGTASITTGWFPWIKQAGGMVLDDTKTKSMLNDPKTLEGLSQLRQGIQDGYFTNNDFLTANGGALEVFATGKSAMYMMQYSEQVSMNSKFPDADWDVVKAPKAVDGKRYVPFVTNSWLISSRASDDSKEAAWQFLKFYLGEEAQTILAESGSSLPVKQSAYTVFDNSTTKPLNKKGFTEGVAEGGVTLDENASWAEWRLLVQQEVNEAIVQGNKSVEDALAAAHKGVQQVLDENK</sequence>
<dbReference type="InterPro" id="IPR050490">
    <property type="entry name" value="Bact_solute-bd_prot1"/>
</dbReference>
<proteinExistence type="inferred from homology"/>
<dbReference type="EMBL" id="BDQX01000315">
    <property type="protein sequence ID" value="GBG10329.1"/>
    <property type="molecule type" value="Genomic_DNA"/>
</dbReference>
<reference evidence="5 6" key="1">
    <citation type="submission" date="2017-08" db="EMBL/GenBank/DDBJ databases">
        <title>Substantial Increase in Enzyme Production by Combined Drug-Resistance Mutations in Paenibacillus agaridevorans.</title>
        <authorList>
            <person name="Tanaka Y."/>
            <person name="Funane K."/>
            <person name="Hosaka T."/>
            <person name="Shiwa Y."/>
            <person name="Fujita N."/>
            <person name="Miyazaki T."/>
            <person name="Yoshikawa H."/>
            <person name="Murakami K."/>
            <person name="Kasahara K."/>
            <person name="Inaoka T."/>
            <person name="Hiraga Y."/>
            <person name="Ochi K."/>
        </authorList>
    </citation>
    <scope>NUCLEOTIDE SEQUENCE [LARGE SCALE GENOMIC DNA]</scope>
    <source>
        <strain evidence="5 6">T-3040</strain>
    </source>
</reference>